<dbReference type="PANTHER" id="PTHR11142:SF0">
    <property type="entry name" value="TRNA PSEUDOURIDINE SYNTHASE-LIKE 1"/>
    <property type="match status" value="1"/>
</dbReference>
<evidence type="ECO:0000313" key="9">
    <source>
        <dbReference type="EMBL" id="AGB40233.1"/>
    </source>
</evidence>
<dbReference type="FunFam" id="3.30.70.580:FF:000001">
    <property type="entry name" value="tRNA pseudouridine synthase A"/>
    <property type="match status" value="1"/>
</dbReference>
<evidence type="ECO:0000256" key="5">
    <source>
        <dbReference type="PIRSR" id="PIRSR001430-1"/>
    </source>
</evidence>
<dbReference type="Proteomes" id="UP000010880">
    <property type="component" value="Chromosome"/>
</dbReference>
<dbReference type="KEGG" id="hhl:Halha_0221"/>
<dbReference type="InterPro" id="IPR020103">
    <property type="entry name" value="PsdUridine_synth_cat_dom_sf"/>
</dbReference>
<feature type="binding site" evidence="4 6">
    <location>
        <position position="113"/>
    </location>
    <ligand>
        <name>substrate</name>
    </ligand>
</feature>
<protein>
    <recommendedName>
        <fullName evidence="4">tRNA pseudouridine synthase A</fullName>
        <ecNumber evidence="4">5.4.99.12</ecNumber>
    </recommendedName>
    <alternativeName>
        <fullName evidence="4">tRNA pseudouridine(38-40) synthase</fullName>
    </alternativeName>
    <alternativeName>
        <fullName evidence="4">tRNA pseudouridylate synthase I</fullName>
    </alternativeName>
    <alternativeName>
        <fullName evidence="4">tRNA-uridine isomerase I</fullName>
    </alternativeName>
</protein>
<dbReference type="RefSeq" id="WP_015325959.1">
    <property type="nucleotide sequence ID" value="NC_019978.1"/>
</dbReference>
<dbReference type="PANTHER" id="PTHR11142">
    <property type="entry name" value="PSEUDOURIDYLATE SYNTHASE"/>
    <property type="match status" value="1"/>
</dbReference>
<dbReference type="HOGENOM" id="CLU_014673_0_1_9"/>
<dbReference type="Gene3D" id="3.30.70.580">
    <property type="entry name" value="Pseudouridine synthase I, catalytic domain, N-terminal subdomain"/>
    <property type="match status" value="1"/>
</dbReference>
<feature type="domain" description="Pseudouridine synthase I TruA alpha/beta" evidence="8">
    <location>
        <begin position="149"/>
        <end position="247"/>
    </location>
</feature>
<comment type="function">
    <text evidence="4">Formation of pseudouridine at positions 38, 39 and 40 in the anticodon stem and loop of transfer RNAs.</text>
</comment>
<dbReference type="GO" id="GO:0031119">
    <property type="term" value="P:tRNA pseudouridine synthesis"/>
    <property type="evidence" value="ECO:0007669"/>
    <property type="project" value="UniProtKB-UniRule"/>
</dbReference>
<name>L0K7Y9_HALHC</name>
<gene>
    <name evidence="4" type="primary">truA</name>
    <name evidence="9" type="ordered locus">Halha_0221</name>
</gene>
<dbReference type="HAMAP" id="MF_00171">
    <property type="entry name" value="TruA"/>
    <property type="match status" value="1"/>
</dbReference>
<evidence type="ECO:0000256" key="7">
    <source>
        <dbReference type="RuleBase" id="RU003792"/>
    </source>
</evidence>
<evidence type="ECO:0000256" key="2">
    <source>
        <dbReference type="ARBA" id="ARBA00022694"/>
    </source>
</evidence>
<dbReference type="InterPro" id="IPR020094">
    <property type="entry name" value="TruA/RsuA/RluB/E/F_N"/>
</dbReference>
<dbReference type="AlphaFoldDB" id="L0K7Y9"/>
<comment type="subunit">
    <text evidence="4">Homodimer.</text>
</comment>
<dbReference type="PIRSF" id="PIRSF001430">
    <property type="entry name" value="tRNA_psdUrid_synth"/>
    <property type="match status" value="1"/>
</dbReference>
<keyword evidence="3 4" id="KW-0413">Isomerase</keyword>
<dbReference type="Gene3D" id="3.30.70.660">
    <property type="entry name" value="Pseudouridine synthase I, catalytic domain, C-terminal subdomain"/>
    <property type="match status" value="1"/>
</dbReference>
<evidence type="ECO:0000256" key="1">
    <source>
        <dbReference type="ARBA" id="ARBA00009375"/>
    </source>
</evidence>
<dbReference type="EC" id="5.4.99.12" evidence="4"/>
<reference evidence="10" key="1">
    <citation type="submission" date="2012-02" db="EMBL/GenBank/DDBJ databases">
        <title>The complete genome of Halobacteroides halobius DSM 5150.</title>
        <authorList>
            <person name="Lucas S."/>
            <person name="Copeland A."/>
            <person name="Lapidus A."/>
            <person name="Glavina del Rio T."/>
            <person name="Dalin E."/>
            <person name="Tice H."/>
            <person name="Bruce D."/>
            <person name="Goodwin L."/>
            <person name="Pitluck S."/>
            <person name="Peters L."/>
            <person name="Mikhailova N."/>
            <person name="Gu W."/>
            <person name="Kyrpides N."/>
            <person name="Mavromatis K."/>
            <person name="Ivanova N."/>
            <person name="Brettin T."/>
            <person name="Detter J.C."/>
            <person name="Han C."/>
            <person name="Larimer F."/>
            <person name="Land M."/>
            <person name="Hauser L."/>
            <person name="Markowitz V."/>
            <person name="Cheng J.-F."/>
            <person name="Hugenholtz P."/>
            <person name="Woyke T."/>
            <person name="Wu D."/>
            <person name="Tindall B."/>
            <person name="Pomrenke H."/>
            <person name="Brambilla E."/>
            <person name="Klenk H.-P."/>
            <person name="Eisen J.A."/>
        </authorList>
    </citation>
    <scope>NUCLEOTIDE SEQUENCE [LARGE SCALE GENOMIC DNA]</scope>
    <source>
        <strain evidence="10">ATCC 35273 / DSM 5150 / MD-1</strain>
    </source>
</reference>
<dbReference type="GO" id="GO:0160147">
    <property type="term" value="F:tRNA pseudouridine(38-40) synthase activity"/>
    <property type="evidence" value="ECO:0007669"/>
    <property type="project" value="UniProtKB-EC"/>
</dbReference>
<dbReference type="InterPro" id="IPR020095">
    <property type="entry name" value="PsdUridine_synth_TruA_C"/>
</dbReference>
<keyword evidence="2 4" id="KW-0819">tRNA processing</keyword>
<feature type="domain" description="Pseudouridine synthase I TruA alpha/beta" evidence="8">
    <location>
        <begin position="8"/>
        <end position="106"/>
    </location>
</feature>
<feature type="active site" description="Nucleophile" evidence="4 5">
    <location>
        <position position="55"/>
    </location>
</feature>
<proteinExistence type="inferred from homology"/>
<evidence type="ECO:0000256" key="4">
    <source>
        <dbReference type="HAMAP-Rule" id="MF_00171"/>
    </source>
</evidence>
<comment type="similarity">
    <text evidence="1 4 7">Belongs to the tRNA pseudouridine synthase TruA family.</text>
</comment>
<dbReference type="NCBIfam" id="TIGR00071">
    <property type="entry name" value="hisT_truA"/>
    <property type="match status" value="1"/>
</dbReference>
<dbReference type="GO" id="GO:0003723">
    <property type="term" value="F:RNA binding"/>
    <property type="evidence" value="ECO:0007669"/>
    <property type="project" value="InterPro"/>
</dbReference>
<accession>L0K7Y9</accession>
<organism evidence="9 10">
    <name type="scientific">Halobacteroides halobius (strain ATCC 35273 / DSM 5150 / MD-1)</name>
    <dbReference type="NCBI Taxonomy" id="748449"/>
    <lineage>
        <taxon>Bacteria</taxon>
        <taxon>Bacillati</taxon>
        <taxon>Bacillota</taxon>
        <taxon>Clostridia</taxon>
        <taxon>Halanaerobiales</taxon>
        <taxon>Halobacteroidaceae</taxon>
        <taxon>Halobacteroides</taxon>
    </lineage>
</organism>
<comment type="caution">
    <text evidence="4">Lacks conserved residue(s) required for the propagation of feature annotation.</text>
</comment>
<sequence length="247" mass="28006">MRNLKCVIAYDGTNYHGFQRQPHQTHVATVQGRLESTIKQVIKQEVDIIGASRTDADVHAEGQVFNCYLDCSIPTGKFSLALNTRLPNDIVILDTTEVDAKFHARYHSQGKKYYYQVYYDQFPSPFLRNYAYHVYHHLDLDAIKDALPYLEGKHDFSSFRAAGCNASSPIRTIHNLSMEQKDNLITFSIYGDGFLYKMVRTIVGTLIYVGYGKLAPAQLKEILAAKDRKAAGPTAPGYGLFLEEIYY</sequence>
<dbReference type="SUPFAM" id="SSF55120">
    <property type="entry name" value="Pseudouridine synthase"/>
    <property type="match status" value="1"/>
</dbReference>
<dbReference type="Pfam" id="PF01416">
    <property type="entry name" value="PseudoU_synth_1"/>
    <property type="match status" value="2"/>
</dbReference>
<dbReference type="InterPro" id="IPR020097">
    <property type="entry name" value="PsdUridine_synth_TruA_a/b_dom"/>
</dbReference>
<dbReference type="eggNOG" id="COG0101">
    <property type="taxonomic scope" value="Bacteria"/>
</dbReference>
<evidence type="ECO:0000259" key="8">
    <source>
        <dbReference type="Pfam" id="PF01416"/>
    </source>
</evidence>
<keyword evidence="10" id="KW-1185">Reference proteome</keyword>
<evidence type="ECO:0000256" key="3">
    <source>
        <dbReference type="ARBA" id="ARBA00023235"/>
    </source>
</evidence>
<evidence type="ECO:0000256" key="6">
    <source>
        <dbReference type="PIRSR" id="PIRSR001430-2"/>
    </source>
</evidence>
<dbReference type="InterPro" id="IPR001406">
    <property type="entry name" value="PsdUridine_synth_TruA"/>
</dbReference>
<dbReference type="OrthoDB" id="9811823at2"/>
<dbReference type="PATRIC" id="fig|748449.3.peg.199"/>
<dbReference type="EMBL" id="CP003359">
    <property type="protein sequence ID" value="AGB40233.1"/>
    <property type="molecule type" value="Genomic_DNA"/>
</dbReference>
<evidence type="ECO:0000313" key="10">
    <source>
        <dbReference type="Proteomes" id="UP000010880"/>
    </source>
</evidence>
<dbReference type="CDD" id="cd02570">
    <property type="entry name" value="PseudoU_synth_EcTruA"/>
    <property type="match status" value="1"/>
</dbReference>
<comment type="catalytic activity">
    <reaction evidence="4 7">
        <text>uridine(38/39/40) in tRNA = pseudouridine(38/39/40) in tRNA</text>
        <dbReference type="Rhea" id="RHEA:22376"/>
        <dbReference type="Rhea" id="RHEA-COMP:10085"/>
        <dbReference type="Rhea" id="RHEA-COMP:10087"/>
        <dbReference type="ChEBI" id="CHEBI:65314"/>
        <dbReference type="ChEBI" id="CHEBI:65315"/>
        <dbReference type="EC" id="5.4.99.12"/>
    </reaction>
</comment>
<dbReference type="STRING" id="748449.Halha_0221"/>